<dbReference type="PROSITE" id="PS50110">
    <property type="entry name" value="RESPONSE_REGULATORY"/>
    <property type="match status" value="1"/>
</dbReference>
<dbReference type="InterPro" id="IPR013656">
    <property type="entry name" value="PAS_4"/>
</dbReference>
<organism evidence="12 13">
    <name type="scientific">Caulobacter vibrioides (strain ATCC 19089 / CIP 103742 / CB 15)</name>
    <name type="common">Caulobacter crescentus</name>
    <dbReference type="NCBI Taxonomy" id="190650"/>
    <lineage>
        <taxon>Bacteria</taxon>
        <taxon>Pseudomonadati</taxon>
        <taxon>Pseudomonadota</taxon>
        <taxon>Alphaproteobacteria</taxon>
        <taxon>Caulobacterales</taxon>
        <taxon>Caulobacteraceae</taxon>
        <taxon>Caulobacter</taxon>
    </lineage>
</organism>
<dbReference type="InterPro" id="IPR011006">
    <property type="entry name" value="CheY-like_superfamily"/>
</dbReference>
<dbReference type="Gene3D" id="3.30.565.10">
    <property type="entry name" value="Histidine kinase-like ATPase, C-terminal domain"/>
    <property type="match status" value="1"/>
</dbReference>
<dbReference type="PROSITE" id="PS50113">
    <property type="entry name" value="PAC"/>
    <property type="match status" value="1"/>
</dbReference>
<dbReference type="InterPro" id="IPR005467">
    <property type="entry name" value="His_kinase_dom"/>
</dbReference>
<dbReference type="InterPro" id="IPR036097">
    <property type="entry name" value="HisK_dim/P_sf"/>
</dbReference>
<dbReference type="InterPro" id="IPR001789">
    <property type="entry name" value="Sig_transdc_resp-reg_receiver"/>
</dbReference>
<dbReference type="AlphaFoldDB" id="Q9A472"/>
<dbReference type="CDD" id="cd00130">
    <property type="entry name" value="PAS"/>
    <property type="match status" value="1"/>
</dbReference>
<sequence>MARYQGVAGDLGAAIKIMAVPELDQEAARIRALLDLGILDTPPEQEFDDIVQAARDACQAPIAVLSLIDSDRQWFKARVGIEACETERDASFCAHAVAASKTLSIPDARLDARFKDNRLVNGPEQIRSYLGAPIMTREGVAIGAVAVIDQRPRDWSSGDTQALERLARIAARLIEMRARCELADAQGQQLLNLAAEGVQFRTIFAAMREGVVLQDRSSIILRHNPAAAALLGLTHDQLLGKSSVDDDWRIVDAAGAPLPVEAQPSMVCLATGEPVLNFVLGVHLRDGALRWLSVNSLPIFDKIGEPPNLTVTSFIDVTELRERETELRDALELAERASRVKSQFVANVSHEIRTPLNGVIALASALRQSALTDRQREMVEIIVESGTTLESILSALLDLAKIEAERMELEIVSFGLEDLVRSSTDLFKIKADNKGLGFDVSVIAPPGARYRGDAQKIRQILWNLLANAIKFTDAGEIAVSVTVEGADPAAQTLLIEVRDTGVGLSPEMEHVLFEPFIQGDASATRRFGGTGLGLTICRALARMMGGDIEALARAERGSVFRVHVPVSTAEPEASVAVESEADLATAMTILLVEDNPNNRRVVELLLEPTGAELVMAENGAEALTILATQRFDLILMDMQMPVMDGLTATREVRCLEAREGEGRTPTPIVMMTANASREHRDAAFAAGADGFITKPVTPATLYAGINTALTAAA</sequence>
<dbReference type="KEGG" id="ccr:CC_2971"/>
<dbReference type="SUPFAM" id="SSF47384">
    <property type="entry name" value="Homodimeric domain of signal transducing histidine kinase"/>
    <property type="match status" value="1"/>
</dbReference>
<dbReference type="eggNOG" id="COG2205">
    <property type="taxonomic scope" value="Bacteria"/>
</dbReference>
<feature type="modified residue" description="4-aspartylphosphate" evidence="7">
    <location>
        <position position="637"/>
    </location>
</feature>
<dbReference type="Pfam" id="PF02518">
    <property type="entry name" value="HATPase_c"/>
    <property type="match status" value="1"/>
</dbReference>
<dbReference type="InterPro" id="IPR035965">
    <property type="entry name" value="PAS-like_dom_sf"/>
</dbReference>
<evidence type="ECO:0000256" key="5">
    <source>
        <dbReference type="ARBA" id="ARBA00022777"/>
    </source>
</evidence>
<dbReference type="NCBIfam" id="TIGR00229">
    <property type="entry name" value="sensory_box"/>
    <property type="match status" value="1"/>
</dbReference>
<dbReference type="Proteomes" id="UP000001816">
    <property type="component" value="Chromosome"/>
</dbReference>
<keyword evidence="5 12" id="KW-0418">Kinase</keyword>
<dbReference type="InterPro" id="IPR003594">
    <property type="entry name" value="HATPase_dom"/>
</dbReference>
<proteinExistence type="predicted"/>
<dbReference type="EnsemblBacteria" id="AAK24933">
    <property type="protein sequence ID" value="AAK24933"/>
    <property type="gene ID" value="CC_2971"/>
</dbReference>
<evidence type="ECO:0000313" key="13">
    <source>
        <dbReference type="Proteomes" id="UP000001816"/>
    </source>
</evidence>
<dbReference type="Pfam" id="PF00512">
    <property type="entry name" value="HisKA"/>
    <property type="match status" value="1"/>
</dbReference>
<dbReference type="PROSITE" id="PS50112">
    <property type="entry name" value="PAS"/>
    <property type="match status" value="1"/>
</dbReference>
<dbReference type="Gene3D" id="3.30.450.40">
    <property type="match status" value="1"/>
</dbReference>
<dbReference type="SMART" id="SM00448">
    <property type="entry name" value="REC"/>
    <property type="match status" value="1"/>
</dbReference>
<dbReference type="SMART" id="SM00387">
    <property type="entry name" value="HATPase_c"/>
    <property type="match status" value="1"/>
</dbReference>
<feature type="domain" description="Histidine kinase" evidence="8">
    <location>
        <begin position="347"/>
        <end position="568"/>
    </location>
</feature>
<dbReference type="InterPro" id="IPR000700">
    <property type="entry name" value="PAS-assoc_C"/>
</dbReference>
<evidence type="ECO:0000313" key="12">
    <source>
        <dbReference type="EMBL" id="AAK24933.1"/>
    </source>
</evidence>
<keyword evidence="6" id="KW-0902">Two-component regulatory system</keyword>
<feature type="domain" description="PAC" evidence="11">
    <location>
        <begin position="276"/>
        <end position="329"/>
    </location>
</feature>
<keyword evidence="3 7" id="KW-0597">Phosphoprotein</keyword>
<evidence type="ECO:0000259" key="10">
    <source>
        <dbReference type="PROSITE" id="PS50112"/>
    </source>
</evidence>
<dbReference type="PANTHER" id="PTHR45339:SF1">
    <property type="entry name" value="HYBRID SIGNAL TRANSDUCTION HISTIDINE KINASE J"/>
    <property type="match status" value="1"/>
</dbReference>
<dbReference type="FunFam" id="3.30.565.10:FF:000010">
    <property type="entry name" value="Sensor histidine kinase RcsC"/>
    <property type="match status" value="1"/>
</dbReference>
<dbReference type="HOGENOM" id="CLU_000445_114_44_5"/>
<dbReference type="PRINTS" id="PR00344">
    <property type="entry name" value="BCTRLSENSOR"/>
</dbReference>
<dbReference type="Gene3D" id="3.40.50.2300">
    <property type="match status" value="1"/>
</dbReference>
<keyword evidence="4" id="KW-0808">Transferase</keyword>
<dbReference type="InterPro" id="IPR003661">
    <property type="entry name" value="HisK_dim/P_dom"/>
</dbReference>
<evidence type="ECO:0000256" key="2">
    <source>
        <dbReference type="ARBA" id="ARBA00012438"/>
    </source>
</evidence>
<dbReference type="eggNOG" id="COG2203">
    <property type="taxonomic scope" value="Bacteria"/>
</dbReference>
<dbReference type="InterPro" id="IPR003018">
    <property type="entry name" value="GAF"/>
</dbReference>
<dbReference type="BioCyc" id="CAULO:CC2971-MONOMER"/>
<dbReference type="CDD" id="cd00082">
    <property type="entry name" value="HisKA"/>
    <property type="match status" value="1"/>
</dbReference>
<dbReference type="InterPro" id="IPR029016">
    <property type="entry name" value="GAF-like_dom_sf"/>
</dbReference>
<dbReference type="InterPro" id="IPR000014">
    <property type="entry name" value="PAS"/>
</dbReference>
<evidence type="ECO:0000256" key="7">
    <source>
        <dbReference type="PROSITE-ProRule" id="PRU00169"/>
    </source>
</evidence>
<dbReference type="Gene3D" id="3.30.450.20">
    <property type="entry name" value="PAS domain"/>
    <property type="match status" value="1"/>
</dbReference>
<dbReference type="GO" id="GO:0000155">
    <property type="term" value="F:phosphorelay sensor kinase activity"/>
    <property type="evidence" value="ECO:0007669"/>
    <property type="project" value="InterPro"/>
</dbReference>
<gene>
    <name evidence="12" type="ordered locus">CC_2971</name>
</gene>
<dbReference type="Pfam" id="PF01590">
    <property type="entry name" value="GAF"/>
    <property type="match status" value="1"/>
</dbReference>
<feature type="domain" description="Response regulatory" evidence="9">
    <location>
        <begin position="588"/>
        <end position="709"/>
    </location>
</feature>
<evidence type="ECO:0000259" key="11">
    <source>
        <dbReference type="PROSITE" id="PS50113"/>
    </source>
</evidence>
<dbReference type="SUPFAM" id="SSF55781">
    <property type="entry name" value="GAF domain-like"/>
    <property type="match status" value="1"/>
</dbReference>
<evidence type="ECO:0000256" key="3">
    <source>
        <dbReference type="ARBA" id="ARBA00022553"/>
    </source>
</evidence>
<dbReference type="EMBL" id="AE005673">
    <property type="protein sequence ID" value="AAK24933.1"/>
    <property type="molecule type" value="Genomic_DNA"/>
</dbReference>
<keyword evidence="13" id="KW-1185">Reference proteome</keyword>
<feature type="domain" description="PAS" evidence="10">
    <location>
        <begin position="196"/>
        <end position="244"/>
    </location>
</feature>
<dbReference type="CDD" id="cd16922">
    <property type="entry name" value="HATPase_EvgS-ArcB-TorS-like"/>
    <property type="match status" value="1"/>
</dbReference>
<dbReference type="PIR" id="A87617">
    <property type="entry name" value="A87617"/>
</dbReference>
<dbReference type="SMART" id="SM00065">
    <property type="entry name" value="GAF"/>
    <property type="match status" value="1"/>
</dbReference>
<dbReference type="Pfam" id="PF00072">
    <property type="entry name" value="Response_reg"/>
    <property type="match status" value="1"/>
</dbReference>
<dbReference type="CDD" id="cd17546">
    <property type="entry name" value="REC_hyHK_CKI1_RcsC-like"/>
    <property type="match status" value="1"/>
</dbReference>
<dbReference type="PATRIC" id="fig|190650.5.peg.2977"/>
<dbReference type="SUPFAM" id="SSF52172">
    <property type="entry name" value="CheY-like"/>
    <property type="match status" value="1"/>
</dbReference>
<dbReference type="PANTHER" id="PTHR45339">
    <property type="entry name" value="HYBRID SIGNAL TRANSDUCTION HISTIDINE KINASE J"/>
    <property type="match status" value="1"/>
</dbReference>
<evidence type="ECO:0000256" key="6">
    <source>
        <dbReference type="ARBA" id="ARBA00023012"/>
    </source>
</evidence>
<dbReference type="InterPro" id="IPR004358">
    <property type="entry name" value="Sig_transdc_His_kin-like_C"/>
</dbReference>
<dbReference type="Pfam" id="PF08448">
    <property type="entry name" value="PAS_4"/>
    <property type="match status" value="1"/>
</dbReference>
<evidence type="ECO:0000256" key="1">
    <source>
        <dbReference type="ARBA" id="ARBA00000085"/>
    </source>
</evidence>
<dbReference type="SUPFAM" id="SSF55874">
    <property type="entry name" value="ATPase domain of HSP90 chaperone/DNA topoisomerase II/histidine kinase"/>
    <property type="match status" value="1"/>
</dbReference>
<dbReference type="SUPFAM" id="SSF55785">
    <property type="entry name" value="PYP-like sensor domain (PAS domain)"/>
    <property type="match status" value="1"/>
</dbReference>
<dbReference type="SMART" id="SM00388">
    <property type="entry name" value="HisKA"/>
    <property type="match status" value="1"/>
</dbReference>
<dbReference type="STRING" id="190650.CC_2971"/>
<dbReference type="eggNOG" id="COG0784">
    <property type="taxonomic scope" value="Bacteria"/>
</dbReference>
<name>Q9A472_CAUVC</name>
<dbReference type="PROSITE" id="PS50109">
    <property type="entry name" value="HIS_KIN"/>
    <property type="match status" value="1"/>
</dbReference>
<dbReference type="SMR" id="Q9A472"/>
<accession>Q9A472</accession>
<evidence type="ECO:0000259" key="8">
    <source>
        <dbReference type="PROSITE" id="PS50109"/>
    </source>
</evidence>
<evidence type="ECO:0000256" key="4">
    <source>
        <dbReference type="ARBA" id="ARBA00022679"/>
    </source>
</evidence>
<reference evidence="12 13" key="1">
    <citation type="journal article" date="2001" name="Proc. Natl. Acad. Sci. U.S.A.">
        <title>Complete genome sequence of Caulobacter crescentus.</title>
        <authorList>
            <person name="Nierman W.C."/>
            <person name="Feldblyum T.V."/>
            <person name="Laub M.T."/>
            <person name="Paulsen I.T."/>
            <person name="Nelson K.E."/>
            <person name="Eisen J.A."/>
            <person name="Heidelberg J.F."/>
            <person name="Alley M.R."/>
            <person name="Ohta N."/>
            <person name="Maddock J.R."/>
            <person name="Potocka I."/>
            <person name="Nelson W.C."/>
            <person name="Newton A."/>
            <person name="Stephens C."/>
            <person name="Phadke N.D."/>
            <person name="Ely B."/>
            <person name="DeBoy R.T."/>
            <person name="Dodson R.J."/>
            <person name="Durkin A.S."/>
            <person name="Gwinn M.L."/>
            <person name="Haft D.H."/>
            <person name="Kolonay J.F."/>
            <person name="Smit J."/>
            <person name="Craven M.B."/>
            <person name="Khouri H."/>
            <person name="Shetty J."/>
            <person name="Berry K."/>
            <person name="Utterback T."/>
            <person name="Tran K."/>
            <person name="Wolf A."/>
            <person name="Vamathevan J."/>
            <person name="Ermolaeva M."/>
            <person name="White O."/>
            <person name="Salzberg S.L."/>
            <person name="Venter J.C."/>
            <person name="Shapiro L."/>
            <person name="Fraser C.M."/>
        </authorList>
    </citation>
    <scope>NUCLEOTIDE SEQUENCE [LARGE SCALE GENOMIC DNA]</scope>
    <source>
        <strain evidence="13">ATCC 19089 / CB15</strain>
    </source>
</reference>
<evidence type="ECO:0000259" key="9">
    <source>
        <dbReference type="PROSITE" id="PS50110"/>
    </source>
</evidence>
<dbReference type="InterPro" id="IPR036890">
    <property type="entry name" value="HATPase_C_sf"/>
</dbReference>
<dbReference type="EC" id="2.7.13.3" evidence="2"/>
<comment type="catalytic activity">
    <reaction evidence="1">
        <text>ATP + protein L-histidine = ADP + protein N-phospho-L-histidine.</text>
        <dbReference type="EC" id="2.7.13.3"/>
    </reaction>
</comment>
<dbReference type="Gene3D" id="1.10.287.130">
    <property type="match status" value="1"/>
</dbReference>
<protein>
    <recommendedName>
        <fullName evidence="2">histidine kinase</fullName>
        <ecNumber evidence="2">2.7.13.3</ecNumber>
    </recommendedName>
</protein>